<dbReference type="NCBIfam" id="TIGR01437">
    <property type="entry name" value="selA_rel"/>
    <property type="match status" value="1"/>
</dbReference>
<protein>
    <submittedName>
        <fullName evidence="5">Pyridoxal phosphate-dependent enzyme</fullName>
    </submittedName>
</protein>
<dbReference type="PANTHER" id="PTHR32328">
    <property type="entry name" value="L-SERYL-TRNA(SEC) SELENIUM TRANSFERASE"/>
    <property type="match status" value="1"/>
</dbReference>
<dbReference type="STRING" id="1246626.BleG1_1838"/>
<name>A0A060LT39_9BACI</name>
<evidence type="ECO:0000256" key="3">
    <source>
        <dbReference type="ARBA" id="ARBA00044507"/>
    </source>
</evidence>
<comment type="similarity">
    <text evidence="3">Belongs to the SelA family.</text>
</comment>
<evidence type="ECO:0000313" key="6">
    <source>
        <dbReference type="Proteomes" id="UP000027142"/>
    </source>
</evidence>
<evidence type="ECO:0000256" key="1">
    <source>
        <dbReference type="ARBA" id="ARBA00001933"/>
    </source>
</evidence>
<dbReference type="eggNOG" id="COG1921">
    <property type="taxonomic scope" value="Bacteria"/>
</dbReference>
<dbReference type="GO" id="GO:0004125">
    <property type="term" value="F:L-seryl-tRNA(Sec) selenium transferase activity"/>
    <property type="evidence" value="ECO:0007669"/>
    <property type="project" value="TreeGrafter"/>
</dbReference>
<evidence type="ECO:0000256" key="4">
    <source>
        <dbReference type="PIRSR" id="PIRSR618319-50"/>
    </source>
</evidence>
<gene>
    <name evidence="5" type="ORF">BleG1_1838</name>
</gene>
<comment type="cofactor">
    <cofactor evidence="1 4">
        <name>pyridoxal 5'-phosphate</name>
        <dbReference type="ChEBI" id="CHEBI:597326"/>
    </cofactor>
</comment>
<evidence type="ECO:0000256" key="2">
    <source>
        <dbReference type="ARBA" id="ARBA00022898"/>
    </source>
</evidence>
<dbReference type="KEGG" id="ble:BleG1_1838"/>
<proteinExistence type="inferred from homology"/>
<dbReference type="RefSeq" id="WP_038479773.1">
    <property type="nucleotide sequence ID" value="NZ_CP003923.1"/>
</dbReference>
<sequence>MNFEQRLKKAVNASGRMTILGVSTLSNQVVEAMSYGGKHYFEMADLYEQSGKMIAGYCRTEDAMITNSASAAITLAIAGLITKENRYAVEHLHKVASERKSEVILMKGHNVDYGAPIETMISLAGAEVKEVGYANGCRASLIEQAITERTVAVLFVQSHHCVQKNMPTISEVQQVCIQNQIPFLVDAAAEDGIDQFADRCDLVVFSGSKAIEGPSCGILAGREPFLSYAKQHRSFIGRAMKVGKETVFGLLAALEAYGTNTMSIEIQRDVLQELHSFDSLPGVSVQFIDDPSGRPITRLRLFINPTKAKLSALELVDALKTGPIPIYTRDYHANEGHIDLDPRPLLHGDTDIIRDRINTLLGE</sequence>
<dbReference type="HOGENOM" id="CLU_040896_1_0_9"/>
<feature type="modified residue" description="N6-(pyridoxal phosphate)lysine" evidence="4">
    <location>
        <position position="209"/>
    </location>
</feature>
<dbReference type="Pfam" id="PF03841">
    <property type="entry name" value="SelA"/>
    <property type="match status" value="1"/>
</dbReference>
<dbReference type="InterPro" id="IPR018319">
    <property type="entry name" value="SelA-like"/>
</dbReference>
<dbReference type="Proteomes" id="UP000027142">
    <property type="component" value="Chromosome"/>
</dbReference>
<dbReference type="EMBL" id="CP003923">
    <property type="protein sequence ID" value="AIC94416.1"/>
    <property type="molecule type" value="Genomic_DNA"/>
</dbReference>
<keyword evidence="2 4" id="KW-0663">Pyridoxal phosphate</keyword>
<evidence type="ECO:0000313" key="5">
    <source>
        <dbReference type="EMBL" id="AIC94416.1"/>
    </source>
</evidence>
<dbReference type="InterPro" id="IPR015424">
    <property type="entry name" value="PyrdxlP-dep_Trfase"/>
</dbReference>
<dbReference type="InterPro" id="IPR006337">
    <property type="entry name" value="DgaE-like"/>
</dbReference>
<dbReference type="PATRIC" id="fig|1246626.3.peg.1833"/>
<dbReference type="SUPFAM" id="SSF53383">
    <property type="entry name" value="PLP-dependent transferases"/>
    <property type="match status" value="1"/>
</dbReference>
<accession>A0A060LT39</accession>
<dbReference type="Gene3D" id="3.40.640.10">
    <property type="entry name" value="Type I PLP-dependent aspartate aminotransferase-like (Major domain)"/>
    <property type="match status" value="1"/>
</dbReference>
<dbReference type="PANTHER" id="PTHR32328:SF0">
    <property type="entry name" value="L-SERYL-TRNA(SEC) SELENIUM TRANSFERASE"/>
    <property type="match status" value="1"/>
</dbReference>
<dbReference type="InterPro" id="IPR015421">
    <property type="entry name" value="PyrdxlP-dep_Trfase_major"/>
</dbReference>
<reference evidence="5 6" key="1">
    <citation type="journal article" date="2014" name="Gene">
        <title>A comparative genomic analysis of the alkalitolerant soil bacterium Bacillus lehensis G1.</title>
        <authorList>
            <person name="Noor Y.M."/>
            <person name="Samsulrizal N.H."/>
            <person name="Jema'on N.A."/>
            <person name="Low K.O."/>
            <person name="Ramli A.N."/>
            <person name="Alias N.I."/>
            <person name="Damis S.I."/>
            <person name="Fuzi S.F."/>
            <person name="Isa M.N."/>
            <person name="Murad A.M."/>
            <person name="Raih M.F."/>
            <person name="Bakar F.D."/>
            <person name="Najimudin N."/>
            <person name="Mahadi N.M."/>
            <person name="Illias R.M."/>
        </authorList>
    </citation>
    <scope>NUCLEOTIDE SEQUENCE [LARGE SCALE GENOMIC DNA]</scope>
    <source>
        <strain evidence="5 6">G1</strain>
    </source>
</reference>
<dbReference type="AlphaFoldDB" id="A0A060LT39"/>
<keyword evidence="6" id="KW-1185">Reference proteome</keyword>
<organism evidence="5 6">
    <name type="scientific">Shouchella lehensis G1</name>
    <dbReference type="NCBI Taxonomy" id="1246626"/>
    <lineage>
        <taxon>Bacteria</taxon>
        <taxon>Bacillati</taxon>
        <taxon>Bacillota</taxon>
        <taxon>Bacilli</taxon>
        <taxon>Bacillales</taxon>
        <taxon>Bacillaceae</taxon>
        <taxon>Shouchella</taxon>
    </lineage>
</organism>